<accession>A0A7J5U081</accession>
<evidence type="ECO:0000313" key="1">
    <source>
        <dbReference type="EMBL" id="KAB7731153.1"/>
    </source>
</evidence>
<dbReference type="SUPFAM" id="SSF160631">
    <property type="entry name" value="SMI1/KNR4-like"/>
    <property type="match status" value="1"/>
</dbReference>
<reference evidence="1 2" key="1">
    <citation type="submission" date="2019-10" db="EMBL/GenBank/DDBJ databases">
        <title>Rudanella paleaurantiibacter sp. nov., isolated from sludge.</title>
        <authorList>
            <person name="Xu S.Q."/>
        </authorList>
    </citation>
    <scope>NUCLEOTIDE SEQUENCE [LARGE SCALE GENOMIC DNA]</scope>
    <source>
        <strain evidence="1 2">HX-22-17</strain>
    </source>
</reference>
<keyword evidence="2" id="KW-1185">Reference proteome</keyword>
<name>A0A7J5U081_9BACT</name>
<comment type="caution">
    <text evidence="1">The sequence shown here is derived from an EMBL/GenBank/DDBJ whole genome shotgun (WGS) entry which is preliminary data.</text>
</comment>
<proteinExistence type="predicted"/>
<sequence>MQEKNGLELLVPRTQGEQLNISSFEESNGIKLPPVYKAFIRSYKLLGDDTIINPYNFYYPPQDRTRNFGDANHQNIDVLLGAFYEPVKCMELMNEFYPQEDAIWQQEVFLIGTNDMNHALLVGIGSANLDRIIIDRPDLEPRFISVAEDILDLIRGFSIRPEERMLYGPKLSQLYKNWGEDFWRIRETEAPQQ</sequence>
<protein>
    <recommendedName>
        <fullName evidence="3">SMI1/KNR4 family protein</fullName>
    </recommendedName>
</protein>
<dbReference type="EMBL" id="WELI01000003">
    <property type="protein sequence ID" value="KAB7731153.1"/>
    <property type="molecule type" value="Genomic_DNA"/>
</dbReference>
<dbReference type="Proteomes" id="UP000488299">
    <property type="component" value="Unassembled WGS sequence"/>
</dbReference>
<gene>
    <name evidence="1" type="ORF">F5984_10110</name>
</gene>
<dbReference type="InterPro" id="IPR037883">
    <property type="entry name" value="Knr4/Smi1-like_sf"/>
</dbReference>
<organism evidence="1 2">
    <name type="scientific">Rudanella paleaurantiibacter</name>
    <dbReference type="NCBI Taxonomy" id="2614655"/>
    <lineage>
        <taxon>Bacteria</taxon>
        <taxon>Pseudomonadati</taxon>
        <taxon>Bacteroidota</taxon>
        <taxon>Cytophagia</taxon>
        <taxon>Cytophagales</taxon>
        <taxon>Cytophagaceae</taxon>
        <taxon>Rudanella</taxon>
    </lineage>
</organism>
<evidence type="ECO:0008006" key="3">
    <source>
        <dbReference type="Google" id="ProtNLM"/>
    </source>
</evidence>
<dbReference type="AlphaFoldDB" id="A0A7J5U081"/>
<dbReference type="RefSeq" id="WP_152124136.1">
    <property type="nucleotide sequence ID" value="NZ_WELI01000003.1"/>
</dbReference>
<evidence type="ECO:0000313" key="2">
    <source>
        <dbReference type="Proteomes" id="UP000488299"/>
    </source>
</evidence>